<feature type="region of interest" description="Disordered" evidence="1">
    <location>
        <begin position="430"/>
        <end position="501"/>
    </location>
</feature>
<proteinExistence type="predicted"/>
<comment type="caution">
    <text evidence="2">The sequence shown here is derived from an EMBL/GenBank/DDBJ whole genome shotgun (WGS) entry which is preliminary data.</text>
</comment>
<accession>A0ABR5QQX5</accession>
<name>A0ABR5QQX5_9GAMM</name>
<dbReference type="EMBL" id="LNXT01000001">
    <property type="protein sequence ID" value="KTC76188.1"/>
    <property type="molecule type" value="Genomic_DNA"/>
</dbReference>
<dbReference type="Proteomes" id="UP000054735">
    <property type="component" value="Unassembled WGS sequence"/>
</dbReference>
<organism evidence="2 3">
    <name type="scientific">Legionella birminghamensis</name>
    <dbReference type="NCBI Taxonomy" id="28083"/>
    <lineage>
        <taxon>Bacteria</taxon>
        <taxon>Pseudomonadati</taxon>
        <taxon>Pseudomonadota</taxon>
        <taxon>Gammaproteobacteria</taxon>
        <taxon>Legionellales</taxon>
        <taxon>Legionellaceae</taxon>
        <taxon>Legionella</taxon>
    </lineage>
</organism>
<sequence length="501" mass="57840">MPKETDSPILAISSAPKTESGAIDLTKAEHIAEGGTHMLYRFPDAPFVIKLMKQNPSPQELDELERKYAVLYDSFDKDGKQRCIREQHITHQVLLPGKEPQNAALSLVPYEQCFKAKIKFDFKIEPAELDPYLMEHNKELFDKANKALTHKEVNESDFDLNNYAIIDERIGAILQRLDDDPKLRDTMIEFLNHYRDFYQKTDIILDAMGFENILFFKDETGDWQFKVGSAIKHDTGKYTNELFNAMHTGKVDLNEFVNFTHAYFSPANIRAVNVCAMKLGLEPVIDNVTIDSEDLLAISQKLSIGERMLAYARHGDFEKMDQILQENKEQLSFNIRDFWAYSQIADEYIKHGQPPLALKNYLDTVNKFPVVLPEPPNEEIVRRIQNSKTDMIDRRNMHDKKIMLHQELKAVIHRTNAHNDNEQTVAVARDQKHREVPESTHIDAVDKPPTESHVSQKMTKQYRDKTQEIRKSDPGYMAPTESSMAKEREKYTPFSTTPKPP</sequence>
<gene>
    <name evidence="2" type="ORF">Lbir_0257</name>
</gene>
<evidence type="ECO:0000313" key="3">
    <source>
        <dbReference type="Proteomes" id="UP000054735"/>
    </source>
</evidence>
<feature type="compositionally biased region" description="Basic and acidic residues" evidence="1">
    <location>
        <begin position="461"/>
        <end position="473"/>
    </location>
</feature>
<dbReference type="RefSeq" id="WP_237758945.1">
    <property type="nucleotide sequence ID" value="NZ_CAAAHV010000031.1"/>
</dbReference>
<protein>
    <recommendedName>
        <fullName evidence="4">Dot/Icm secretion system substrate</fullName>
    </recommendedName>
</protein>
<evidence type="ECO:0000256" key="1">
    <source>
        <dbReference type="SAM" id="MobiDB-lite"/>
    </source>
</evidence>
<reference evidence="2 3" key="1">
    <citation type="submission" date="2015-11" db="EMBL/GenBank/DDBJ databases">
        <title>Genomic analysis of 38 Legionella species identifies large and diverse effector repertoires.</title>
        <authorList>
            <person name="Burstein D."/>
            <person name="Amaro F."/>
            <person name="Zusman T."/>
            <person name="Lifshitz Z."/>
            <person name="Cohen O."/>
            <person name="Gilbert J.A."/>
            <person name="Pupko T."/>
            <person name="Shuman H.A."/>
            <person name="Segal G."/>
        </authorList>
    </citation>
    <scope>NUCLEOTIDE SEQUENCE [LARGE SCALE GENOMIC DNA]</scope>
    <source>
        <strain evidence="2 3">CDC#1407-AL-14</strain>
    </source>
</reference>
<evidence type="ECO:0008006" key="4">
    <source>
        <dbReference type="Google" id="ProtNLM"/>
    </source>
</evidence>
<feature type="compositionally biased region" description="Basic and acidic residues" evidence="1">
    <location>
        <begin position="430"/>
        <end position="450"/>
    </location>
</feature>
<keyword evidence="3" id="KW-1185">Reference proteome</keyword>
<evidence type="ECO:0000313" key="2">
    <source>
        <dbReference type="EMBL" id="KTC76188.1"/>
    </source>
</evidence>